<keyword evidence="1" id="KW-0175">Coiled coil</keyword>
<name>A0AAD2D4H6_EUPCR</name>
<gene>
    <name evidence="2" type="ORF">ECRASSUSDP1_LOCUS21489</name>
</gene>
<dbReference type="Proteomes" id="UP001295684">
    <property type="component" value="Unassembled WGS sequence"/>
</dbReference>
<feature type="coiled-coil region" evidence="1">
    <location>
        <begin position="20"/>
        <end position="192"/>
    </location>
</feature>
<evidence type="ECO:0000313" key="3">
    <source>
        <dbReference type="Proteomes" id="UP001295684"/>
    </source>
</evidence>
<dbReference type="AlphaFoldDB" id="A0AAD2D4H6"/>
<organism evidence="2 3">
    <name type="scientific">Euplotes crassus</name>
    <dbReference type="NCBI Taxonomy" id="5936"/>
    <lineage>
        <taxon>Eukaryota</taxon>
        <taxon>Sar</taxon>
        <taxon>Alveolata</taxon>
        <taxon>Ciliophora</taxon>
        <taxon>Intramacronucleata</taxon>
        <taxon>Spirotrichea</taxon>
        <taxon>Hypotrichia</taxon>
        <taxon>Euplotida</taxon>
        <taxon>Euplotidae</taxon>
        <taxon>Moneuplotes</taxon>
    </lineage>
</organism>
<sequence>MSKKVKIETDALDSQVREVLENAKGKLKSLNGDIDQLNNENNELNHMIDTAEQQKKDLKEKNKSLMDELRHVRTQNEHLAKKKQELADELKMAKEELAGFIDRSEQEKIAINKEIKNLKEAERQLNEAKTKERKAFEETRLNNQHKIDILTESLNRKNEEISDLKNALFELNQKEQARMEDLEYEAQNFRKMQEEQE</sequence>
<dbReference type="EMBL" id="CAMPGE010021971">
    <property type="protein sequence ID" value="CAI2380062.1"/>
    <property type="molecule type" value="Genomic_DNA"/>
</dbReference>
<protein>
    <submittedName>
        <fullName evidence="2">Uncharacterized protein</fullName>
    </submittedName>
</protein>
<proteinExistence type="predicted"/>
<accession>A0AAD2D4H6</accession>
<evidence type="ECO:0000256" key="1">
    <source>
        <dbReference type="SAM" id="Coils"/>
    </source>
</evidence>
<reference evidence="2" key="1">
    <citation type="submission" date="2023-07" db="EMBL/GenBank/DDBJ databases">
        <authorList>
            <consortium name="AG Swart"/>
            <person name="Singh M."/>
            <person name="Singh A."/>
            <person name="Seah K."/>
            <person name="Emmerich C."/>
        </authorList>
    </citation>
    <scope>NUCLEOTIDE SEQUENCE</scope>
    <source>
        <strain evidence="2">DP1</strain>
    </source>
</reference>
<evidence type="ECO:0000313" key="2">
    <source>
        <dbReference type="EMBL" id="CAI2380062.1"/>
    </source>
</evidence>
<comment type="caution">
    <text evidence="2">The sequence shown here is derived from an EMBL/GenBank/DDBJ whole genome shotgun (WGS) entry which is preliminary data.</text>
</comment>
<keyword evidence="3" id="KW-1185">Reference proteome</keyword>